<dbReference type="Proteomes" id="UP001432027">
    <property type="component" value="Unassembled WGS sequence"/>
</dbReference>
<evidence type="ECO:0000313" key="1">
    <source>
        <dbReference type="EMBL" id="GMT07039.1"/>
    </source>
</evidence>
<keyword evidence="2" id="KW-1185">Reference proteome</keyword>
<dbReference type="EMBL" id="BTSX01000006">
    <property type="protein sequence ID" value="GMT07039.1"/>
    <property type="molecule type" value="Genomic_DNA"/>
</dbReference>
<sequence length="158" mass="17901">VYPNLVDWSFFIVFALAKLEITTCSASILNGADLVSARGRNGSEIAESRHRIVRLPRARLAREDDVVGGSALANGEISPLGRGEDVSFISDLVLVQVDHFLIVDWQFLIRIQGYQNVTELSINSILLETLLKCVQYRRIFDIFKLQKIIRDFLVIRHC</sequence>
<comment type="caution">
    <text evidence="1">The sequence shown here is derived from an EMBL/GenBank/DDBJ whole genome shotgun (WGS) entry which is preliminary data.</text>
</comment>
<dbReference type="AlphaFoldDB" id="A0AAV5UJ90"/>
<reference evidence="1" key="1">
    <citation type="submission" date="2023-10" db="EMBL/GenBank/DDBJ databases">
        <title>Genome assembly of Pristionchus species.</title>
        <authorList>
            <person name="Yoshida K."/>
            <person name="Sommer R.J."/>
        </authorList>
    </citation>
    <scope>NUCLEOTIDE SEQUENCE</scope>
    <source>
        <strain evidence="1">RS0144</strain>
    </source>
</reference>
<feature type="non-terminal residue" evidence="1">
    <location>
        <position position="1"/>
    </location>
</feature>
<name>A0AAV5UJ90_9BILA</name>
<protein>
    <submittedName>
        <fullName evidence="1">Uncharacterized protein</fullName>
    </submittedName>
</protein>
<accession>A0AAV5UJ90</accession>
<proteinExistence type="predicted"/>
<organism evidence="1 2">
    <name type="scientific">Pristionchus entomophagus</name>
    <dbReference type="NCBI Taxonomy" id="358040"/>
    <lineage>
        <taxon>Eukaryota</taxon>
        <taxon>Metazoa</taxon>
        <taxon>Ecdysozoa</taxon>
        <taxon>Nematoda</taxon>
        <taxon>Chromadorea</taxon>
        <taxon>Rhabditida</taxon>
        <taxon>Rhabditina</taxon>
        <taxon>Diplogasteromorpha</taxon>
        <taxon>Diplogasteroidea</taxon>
        <taxon>Neodiplogasteridae</taxon>
        <taxon>Pristionchus</taxon>
    </lineage>
</organism>
<gene>
    <name evidence="1" type="ORF">PENTCL1PPCAC_29213</name>
</gene>
<evidence type="ECO:0000313" key="2">
    <source>
        <dbReference type="Proteomes" id="UP001432027"/>
    </source>
</evidence>